<dbReference type="EMBL" id="KK107021">
    <property type="protein sequence ID" value="EZA62390.1"/>
    <property type="molecule type" value="Genomic_DNA"/>
</dbReference>
<keyword evidence="2" id="KW-1185">Reference proteome</keyword>
<protein>
    <submittedName>
        <fullName evidence="1">Uncharacterized protein</fullName>
    </submittedName>
</protein>
<sequence>MPSNFTMSPYSSRSIRSCVKRSTLPCLPICGINRIILPNRGHALGPGISLVGRSSCSLVSRSFEMSFWMEA</sequence>
<dbReference type="Proteomes" id="UP000053097">
    <property type="component" value="Unassembled WGS sequence"/>
</dbReference>
<accession>A0A026X245</accession>
<gene>
    <name evidence="1" type="ORF">X777_03425</name>
</gene>
<name>A0A026X245_OOCBI</name>
<evidence type="ECO:0000313" key="2">
    <source>
        <dbReference type="Proteomes" id="UP000053097"/>
    </source>
</evidence>
<reference evidence="1 2" key="1">
    <citation type="journal article" date="2014" name="Curr. Biol.">
        <title>The genome of the clonal raider ant Cerapachys biroi.</title>
        <authorList>
            <person name="Oxley P.R."/>
            <person name="Ji L."/>
            <person name="Fetter-Pruneda I."/>
            <person name="McKenzie S.K."/>
            <person name="Li C."/>
            <person name="Hu H."/>
            <person name="Zhang G."/>
            <person name="Kronauer D.J."/>
        </authorList>
    </citation>
    <scope>NUCLEOTIDE SEQUENCE [LARGE SCALE GENOMIC DNA]</scope>
</reference>
<evidence type="ECO:0000313" key="1">
    <source>
        <dbReference type="EMBL" id="EZA62390.1"/>
    </source>
</evidence>
<organism evidence="1 2">
    <name type="scientific">Ooceraea biroi</name>
    <name type="common">Clonal raider ant</name>
    <name type="synonym">Cerapachys biroi</name>
    <dbReference type="NCBI Taxonomy" id="2015173"/>
    <lineage>
        <taxon>Eukaryota</taxon>
        <taxon>Metazoa</taxon>
        <taxon>Ecdysozoa</taxon>
        <taxon>Arthropoda</taxon>
        <taxon>Hexapoda</taxon>
        <taxon>Insecta</taxon>
        <taxon>Pterygota</taxon>
        <taxon>Neoptera</taxon>
        <taxon>Endopterygota</taxon>
        <taxon>Hymenoptera</taxon>
        <taxon>Apocrita</taxon>
        <taxon>Aculeata</taxon>
        <taxon>Formicoidea</taxon>
        <taxon>Formicidae</taxon>
        <taxon>Dorylinae</taxon>
        <taxon>Ooceraea</taxon>
    </lineage>
</organism>
<proteinExistence type="predicted"/>
<dbReference type="AlphaFoldDB" id="A0A026X245"/>